<gene>
    <name evidence="9" type="ORF">QBC42DRAFT_201008</name>
</gene>
<accession>A0AAV9HU89</accession>
<organism evidence="9 10">
    <name type="scientific">Cladorrhinum samala</name>
    <dbReference type="NCBI Taxonomy" id="585594"/>
    <lineage>
        <taxon>Eukaryota</taxon>
        <taxon>Fungi</taxon>
        <taxon>Dikarya</taxon>
        <taxon>Ascomycota</taxon>
        <taxon>Pezizomycotina</taxon>
        <taxon>Sordariomycetes</taxon>
        <taxon>Sordariomycetidae</taxon>
        <taxon>Sordariales</taxon>
        <taxon>Podosporaceae</taxon>
        <taxon>Cladorrhinum</taxon>
    </lineage>
</organism>
<dbReference type="InterPro" id="IPR056916">
    <property type="entry name" value="NTS_TR130"/>
</dbReference>
<evidence type="ECO:0000259" key="5">
    <source>
        <dbReference type="Pfam" id="PF12584"/>
    </source>
</evidence>
<comment type="caution">
    <text evidence="9">The sequence shown here is derived from an EMBL/GenBank/DDBJ whole genome shotgun (WGS) entry which is preliminary data.</text>
</comment>
<feature type="domain" description="TRAPPC10/Trs130 N-terminal" evidence="6">
    <location>
        <begin position="114"/>
        <end position="239"/>
    </location>
</feature>
<evidence type="ECO:0000313" key="10">
    <source>
        <dbReference type="Proteomes" id="UP001321749"/>
    </source>
</evidence>
<evidence type="ECO:0000256" key="4">
    <source>
        <dbReference type="SAM" id="MobiDB-lite"/>
    </source>
</evidence>
<evidence type="ECO:0000313" key="9">
    <source>
        <dbReference type="EMBL" id="KAK4462606.1"/>
    </source>
</evidence>
<dbReference type="Pfam" id="PF12584">
    <property type="entry name" value="TRAPPC10"/>
    <property type="match status" value="1"/>
</dbReference>
<dbReference type="GO" id="GO:0006891">
    <property type="term" value="P:intra-Golgi vesicle-mediated transport"/>
    <property type="evidence" value="ECO:0007669"/>
    <property type="project" value="TreeGrafter"/>
</dbReference>
<evidence type="ECO:0000256" key="1">
    <source>
        <dbReference type="ARBA" id="ARBA00004555"/>
    </source>
</evidence>
<dbReference type="GO" id="GO:0005829">
    <property type="term" value="C:cytosol"/>
    <property type="evidence" value="ECO:0007669"/>
    <property type="project" value="GOC"/>
</dbReference>
<dbReference type="Pfam" id="PF24967">
    <property type="entry name" value="NTS_TR130"/>
    <property type="match status" value="1"/>
</dbReference>
<feature type="domain" description="DUF7077" evidence="7">
    <location>
        <begin position="1004"/>
        <end position="1122"/>
    </location>
</feature>
<reference evidence="9" key="2">
    <citation type="submission" date="2023-06" db="EMBL/GenBank/DDBJ databases">
        <authorList>
            <consortium name="Lawrence Berkeley National Laboratory"/>
            <person name="Mondo S.J."/>
            <person name="Hensen N."/>
            <person name="Bonometti L."/>
            <person name="Westerberg I."/>
            <person name="Brannstrom I.O."/>
            <person name="Guillou S."/>
            <person name="Cros-Aarteil S."/>
            <person name="Calhoun S."/>
            <person name="Haridas S."/>
            <person name="Kuo A."/>
            <person name="Pangilinan J."/>
            <person name="Riley R."/>
            <person name="Labutti K."/>
            <person name="Andreopoulos B."/>
            <person name="Lipzen A."/>
            <person name="Chen C."/>
            <person name="Yanf M."/>
            <person name="Daum C."/>
            <person name="Ng V."/>
            <person name="Clum A."/>
            <person name="Steindorff A."/>
            <person name="Ohm R."/>
            <person name="Martin F."/>
            <person name="Silar P."/>
            <person name="Natvig D."/>
            <person name="Lalanne C."/>
            <person name="Gautier V."/>
            <person name="Ament-Velasquez S.L."/>
            <person name="Kruys A."/>
            <person name="Hutchinson M.I."/>
            <person name="Powell A.J."/>
            <person name="Barry K."/>
            <person name="Miller A.N."/>
            <person name="Grigoriev I.V."/>
            <person name="Debuchy R."/>
            <person name="Gladieux P."/>
            <person name="Thoren M.H."/>
            <person name="Johannesson H."/>
        </authorList>
    </citation>
    <scope>NUCLEOTIDE SEQUENCE</scope>
    <source>
        <strain evidence="9">PSN324</strain>
    </source>
</reference>
<feature type="domain" description="TRAPPC10/Trs130 N-terminal" evidence="6">
    <location>
        <begin position="273"/>
        <end position="466"/>
    </location>
</feature>
<dbReference type="InterPro" id="IPR055505">
    <property type="entry name" value="DUF7077"/>
</dbReference>
<comment type="subcellular location">
    <subcellularLocation>
        <location evidence="1">Golgi apparatus</location>
    </subcellularLocation>
</comment>
<dbReference type="GO" id="GO:0034498">
    <property type="term" value="P:early endosome to Golgi transport"/>
    <property type="evidence" value="ECO:0007669"/>
    <property type="project" value="TreeGrafter"/>
</dbReference>
<name>A0AAV9HU89_9PEZI</name>
<evidence type="ECO:0000259" key="8">
    <source>
        <dbReference type="Pfam" id="PF24967"/>
    </source>
</evidence>
<keyword evidence="10" id="KW-1185">Reference proteome</keyword>
<feature type="domain" description="TRAPPC10/Trs130 C-terminal" evidence="5">
    <location>
        <begin position="1337"/>
        <end position="1505"/>
    </location>
</feature>
<sequence>MEQPFSTSKVSVEYFDPHDVYKLLAPGLIPRLPLRDLNWQSHAGPLRSINTLHVELVPSGVDTSSIFTPPPPPNPRGAISNDLFANAFPKDDGFQTAVVGGGPGSTEQADSAVRVSGAAVKERRHQIPGLRRTPYLKVLLVRCDDNETYKSTTKAEIREWVKQNTPPSHGKTGSHAENHDAYEWLIIHVVLPNTVAATQPRTGNKIPESADKSLAATRWRGGSSTLLEKMRTDFNGSTKGSVDRVRQIRIGINDVPYNMLPRVVPAVPTGYHETEQESEAAWADLIGKFKELILSSFDTRVTQYEEDIKERDGQRSLPGWNFCTFFILKEGLARGFESVGLVEDALVGYDELSVGLDAIIKEQAISGNAEAHGGALLGFTPDLKETAQKAIREIVDGNLEFDEEEAVDLQAGEKKKLDQSDSIPITSSRKAYRELILANNVSLFDFRCYIFARQISLLLRLGNAWSTREELLTKLKEQQEMVPRGVAPRTPIPKVNEEPENLLYLAEICKRTLEFVPAVSSVMREDIIAAILSAKKNEEDGSDARPALSPLQTEVVDNMVSSFAFSVAQQILAQTSAKALPIPQSILDDSQEEKPAIPEPRTMMHPVRSSSIAGQRPPPSPGFPSGRPEDHLTHAPYLKSGLEDLAARRAELYALSRNILEECGKKRGWSDGWASVPTVGETGISEMEDVSLDAETEDKELTSKVVTTLYTSIAGVRTTLLRTALDNKDDFYRLYETLTEKALRHYTVANHLHSVQASMADLAVLKYHLEDYNEAASYFYRVIPFFGESGWSLLELSMLVMYARCLKQLRKLDDYVNQALRQLLCKAAAAEKTRLEQKSRFRIGFTSGAEYPEAAAISGFLDDLLSVSDTLEKDIRIPLTSLFCNMGLDGPPFYDEGQDSFSLFLDLHSLLVDEFEADTVSLRIVSPAFGGNREIWLQTEKPVTIRPGPNKVRVLSTVMMVGTFEVDQIRLVSKKVLLHYERDISDRSSSILRNAVLTLYQRASCLDVQVVGSKDLQLDQKKLLDLELSTGWNSIKTCEVKIRSATGGLRLIMNEAKVVGETQPTKSEGGSFKFDAIAENTIVKIRFPFTVEQDLLDVAVKAEVVYSTDRGSFTFTRTSTVPISLALEVNVQDIFKHDALFSRFAVSTASSSPLRLFKSELLGSELFDSHFGQASSHPVLVFPKQPTSLLYKITRKQGVKPGPKTKKTLHLKLHYSVLEEEIESLFDQALSKALHDSSLKDFSKAVTSKLLKVVRNNLSSYDLEKAGLLGELSTSFLTSIHWEKQFPGLGSVASTNETEISSASLANFIRSWLKENPILRLPHPEPSGLELNTILIPVDIPPVAVVHTADIRLQEPIQTVAGTEFEDTGCPTVCINQLIPATLHLRWTRIWDTEDIALSKDLEFGYEITAPSDTWLLGGRRKGHFIIPAFDGGEEADLSSKEETEAEIGLVMIPLREGYLQFPAVDIREVQQGEGEGEGGGTAGAGQQNHCETDARNLGETICVVGDRGEVTLSLDASGPGGGPLVLECERAVGGLEGGRVVV</sequence>
<dbReference type="Proteomes" id="UP001321749">
    <property type="component" value="Unassembled WGS sequence"/>
</dbReference>
<dbReference type="Pfam" id="PF23036">
    <property type="entry name" value="TRAPPC10_1st"/>
    <property type="match status" value="2"/>
</dbReference>
<evidence type="ECO:0000256" key="2">
    <source>
        <dbReference type="ARBA" id="ARBA00022448"/>
    </source>
</evidence>
<dbReference type="GO" id="GO:1990071">
    <property type="term" value="C:TRAPPII protein complex"/>
    <property type="evidence" value="ECO:0007669"/>
    <property type="project" value="InterPro"/>
</dbReference>
<keyword evidence="3" id="KW-0333">Golgi apparatus</keyword>
<dbReference type="Pfam" id="PF24965">
    <property type="entry name" value="TRS130_4HB"/>
    <property type="match status" value="1"/>
</dbReference>
<dbReference type="InterPro" id="IPR022233">
    <property type="entry name" value="TRAPPC10/Trs130_C"/>
</dbReference>
<protein>
    <submittedName>
        <fullName evidence="9">Trafficking protein particle complex subunit 10</fullName>
    </submittedName>
</protein>
<dbReference type="InterPro" id="IPR045126">
    <property type="entry name" value="TRAPPC10/Trs130"/>
</dbReference>
<dbReference type="EMBL" id="MU864970">
    <property type="protein sequence ID" value="KAK4462606.1"/>
    <property type="molecule type" value="Genomic_DNA"/>
</dbReference>
<dbReference type="PANTHER" id="PTHR13251">
    <property type="entry name" value="EPILEPSY HOLOPROSENCEPHALY CANDIDATE 1/TMEM1"/>
    <property type="match status" value="1"/>
</dbReference>
<dbReference type="PANTHER" id="PTHR13251:SF3">
    <property type="entry name" value="TRAFFICKING PROTEIN PARTICLE COMPLEX SUBUNIT 10"/>
    <property type="match status" value="1"/>
</dbReference>
<feature type="domain" description="Trs130 NTS" evidence="8">
    <location>
        <begin position="719"/>
        <end position="813"/>
    </location>
</feature>
<reference evidence="9" key="1">
    <citation type="journal article" date="2023" name="Mol. Phylogenet. Evol.">
        <title>Genome-scale phylogeny and comparative genomics of the fungal order Sordariales.</title>
        <authorList>
            <person name="Hensen N."/>
            <person name="Bonometti L."/>
            <person name="Westerberg I."/>
            <person name="Brannstrom I.O."/>
            <person name="Guillou S."/>
            <person name="Cros-Aarteil S."/>
            <person name="Calhoun S."/>
            <person name="Haridas S."/>
            <person name="Kuo A."/>
            <person name="Mondo S."/>
            <person name="Pangilinan J."/>
            <person name="Riley R."/>
            <person name="LaButti K."/>
            <person name="Andreopoulos B."/>
            <person name="Lipzen A."/>
            <person name="Chen C."/>
            <person name="Yan M."/>
            <person name="Daum C."/>
            <person name="Ng V."/>
            <person name="Clum A."/>
            <person name="Steindorff A."/>
            <person name="Ohm R.A."/>
            <person name="Martin F."/>
            <person name="Silar P."/>
            <person name="Natvig D.O."/>
            <person name="Lalanne C."/>
            <person name="Gautier V."/>
            <person name="Ament-Velasquez S.L."/>
            <person name="Kruys A."/>
            <person name="Hutchinson M.I."/>
            <person name="Powell A.J."/>
            <person name="Barry K."/>
            <person name="Miller A.N."/>
            <person name="Grigoriev I.V."/>
            <person name="Debuchy R."/>
            <person name="Gladieux P."/>
            <person name="Hiltunen Thoren M."/>
            <person name="Johannesson H."/>
        </authorList>
    </citation>
    <scope>NUCLEOTIDE SEQUENCE</scope>
    <source>
        <strain evidence="9">PSN324</strain>
    </source>
</reference>
<dbReference type="InterPro" id="IPR056913">
    <property type="entry name" value="TRAPPC10/Trs130_N"/>
</dbReference>
<dbReference type="Pfam" id="PF23274">
    <property type="entry name" value="DUF7077"/>
    <property type="match status" value="1"/>
</dbReference>
<evidence type="ECO:0000256" key="3">
    <source>
        <dbReference type="ARBA" id="ARBA00023034"/>
    </source>
</evidence>
<proteinExistence type="predicted"/>
<evidence type="ECO:0000259" key="7">
    <source>
        <dbReference type="Pfam" id="PF23274"/>
    </source>
</evidence>
<keyword evidence="2" id="KW-0813">Transport</keyword>
<feature type="region of interest" description="Disordered" evidence="4">
    <location>
        <begin position="584"/>
        <end position="634"/>
    </location>
</feature>
<evidence type="ECO:0000259" key="6">
    <source>
        <dbReference type="Pfam" id="PF23036"/>
    </source>
</evidence>